<dbReference type="Pfam" id="PF06890">
    <property type="entry name" value="Phage_Mu_Gp45"/>
    <property type="match status" value="1"/>
</dbReference>
<accession>L7U388</accession>
<evidence type="ECO:0000259" key="1">
    <source>
        <dbReference type="Pfam" id="PF06890"/>
    </source>
</evidence>
<proteinExistence type="predicted"/>
<dbReference type="AlphaFoldDB" id="L7U388"/>
<dbReference type="KEGG" id="msd:MYSTI_01920"/>
<evidence type="ECO:0000313" key="3">
    <source>
        <dbReference type="Proteomes" id="UP000011131"/>
    </source>
</evidence>
<feature type="domain" description="Bacteriophage Mu Gp45 N-terminal" evidence="1">
    <location>
        <begin position="18"/>
        <end position="84"/>
    </location>
</feature>
<evidence type="ECO:0000313" key="2">
    <source>
        <dbReference type="EMBL" id="AGC43251.1"/>
    </source>
</evidence>
<dbReference type="HOGENOM" id="CLU_108409_3_0_7"/>
<dbReference type="InterPro" id="IPR053861">
    <property type="entry name" value="Phage_Mu_Gp45_N"/>
</dbReference>
<reference evidence="2 3" key="1">
    <citation type="journal article" date="2013" name="Genome Announc.">
        <title>Complete genome sequence of Myxococcus stipitatus strain DSM 14675, a fruiting myxobacterium.</title>
        <authorList>
            <person name="Huntley S."/>
            <person name="Kneip S."/>
            <person name="Treuner-Lange A."/>
            <person name="Sogaard-Andersen L."/>
        </authorList>
    </citation>
    <scope>NUCLEOTIDE SEQUENCE [LARGE SCALE GENOMIC DNA]</scope>
    <source>
        <strain evidence="3">DSM 14675 / JCM 12634 / Mx s8</strain>
    </source>
</reference>
<name>L7U388_MYXSD</name>
<gene>
    <name evidence="2" type="ordered locus">MYSTI_01920</name>
</gene>
<dbReference type="EMBL" id="CP004025">
    <property type="protein sequence ID" value="AGC43251.1"/>
    <property type="molecule type" value="Genomic_DNA"/>
</dbReference>
<dbReference type="NCBIfam" id="TIGR01644">
    <property type="entry name" value="phage_P2_V"/>
    <property type="match status" value="1"/>
</dbReference>
<dbReference type="InterPro" id="IPR013046">
    <property type="entry name" value="GpV/Gp45"/>
</dbReference>
<dbReference type="Proteomes" id="UP000011131">
    <property type="component" value="Chromosome"/>
</dbReference>
<dbReference type="RefSeq" id="WP_015347513.1">
    <property type="nucleotide sequence ID" value="NC_020126.1"/>
</dbReference>
<organism evidence="2 3">
    <name type="scientific">Myxococcus stipitatus (strain DSM 14675 / JCM 12634 / Mx s8)</name>
    <dbReference type="NCBI Taxonomy" id="1278073"/>
    <lineage>
        <taxon>Bacteria</taxon>
        <taxon>Pseudomonadati</taxon>
        <taxon>Myxococcota</taxon>
        <taxon>Myxococcia</taxon>
        <taxon>Myxococcales</taxon>
        <taxon>Cystobacterineae</taxon>
        <taxon>Myxococcaceae</taxon>
        <taxon>Myxococcus</taxon>
    </lineage>
</organism>
<protein>
    <submittedName>
        <fullName evidence="2">Phage assembly protein</fullName>
    </submittedName>
</protein>
<dbReference type="STRING" id="1278073.MYSTI_01920"/>
<dbReference type="eggNOG" id="COG4384">
    <property type="taxonomic scope" value="Bacteria"/>
</dbReference>
<dbReference type="OrthoDB" id="9802994at2"/>
<sequence length="204" mass="20739">MSNPLTALRNLIANVVARGFLRRANDTGRLQTLQVDVGAGETREVERFQNYGFTSVPPAGAEAAVVFVGGRRDHGIAVAVDDRRCRLAGLEQGEVAVYTDQGDKVVIKRGGVIEISATTKVVINAPLVELTGATNPVAKGDALNKAVKDLGTAVAAALTAASAGGASLPVLGAAMTTAGTAVTNAVNAFNTAAEAALSTKVKVS</sequence>
<keyword evidence="3" id="KW-1185">Reference proteome</keyword>